<evidence type="ECO:0000256" key="2">
    <source>
        <dbReference type="PROSITE-ProRule" id="PRU00335"/>
    </source>
</evidence>
<dbReference type="RefSeq" id="WP_066167738.1">
    <property type="nucleotide sequence ID" value="NZ_CP136137.1"/>
</dbReference>
<dbReference type="Pfam" id="PF17932">
    <property type="entry name" value="TetR_C_24"/>
    <property type="match status" value="1"/>
</dbReference>
<proteinExistence type="predicted"/>
<gene>
    <name evidence="4" type="ORF">RVF87_19545</name>
</gene>
<dbReference type="PROSITE" id="PS50977">
    <property type="entry name" value="HTH_TETR_2"/>
    <property type="match status" value="1"/>
</dbReference>
<evidence type="ECO:0000313" key="5">
    <source>
        <dbReference type="Proteomes" id="UP001479933"/>
    </source>
</evidence>
<protein>
    <submittedName>
        <fullName evidence="4">TetR/AcrR family transcriptional regulator</fullName>
    </submittedName>
</protein>
<keyword evidence="5" id="KW-1185">Reference proteome</keyword>
<dbReference type="Proteomes" id="UP001479933">
    <property type="component" value="Chromosome"/>
</dbReference>
<dbReference type="SUPFAM" id="SSF46689">
    <property type="entry name" value="Homeodomain-like"/>
    <property type="match status" value="1"/>
</dbReference>
<keyword evidence="1 2" id="KW-0238">DNA-binding</keyword>
<evidence type="ECO:0000256" key="1">
    <source>
        <dbReference type="ARBA" id="ARBA00023125"/>
    </source>
</evidence>
<evidence type="ECO:0000313" key="4">
    <source>
        <dbReference type="EMBL" id="WYY07172.1"/>
    </source>
</evidence>
<dbReference type="PANTHER" id="PTHR30055:SF200">
    <property type="entry name" value="HTH-TYPE TRANSCRIPTIONAL REPRESSOR BDCR"/>
    <property type="match status" value="1"/>
</dbReference>
<dbReference type="Gene3D" id="1.10.357.10">
    <property type="entry name" value="Tetracycline Repressor, domain 2"/>
    <property type="match status" value="1"/>
</dbReference>
<dbReference type="InterPro" id="IPR009057">
    <property type="entry name" value="Homeodomain-like_sf"/>
</dbReference>
<dbReference type="SUPFAM" id="SSF48498">
    <property type="entry name" value="Tetracyclin repressor-like, C-terminal domain"/>
    <property type="match status" value="1"/>
</dbReference>
<dbReference type="InterPro" id="IPR036271">
    <property type="entry name" value="Tet_transcr_reg_TetR-rel_C_sf"/>
</dbReference>
<feature type="domain" description="HTH tetR-type" evidence="3">
    <location>
        <begin position="16"/>
        <end position="76"/>
    </location>
</feature>
<sequence>MAREQDPTGQAAARSAATRRRLLAAAAQAFADRGFHGTTTRDIASAAGMSPAAVYVHYRSKEELLFQLCQTGHEDIITVLDGADDPADSPTARLAAVMHAFATRHAAGHTSARIVNYELGALEPDHRRAVGLLRREITRRIRAIVDAGADSGEFDVDDPRTTTNTLLSMGIDISRWYSEDGPLSAAQIGDFYAKVALRVVGAAVRPTE</sequence>
<dbReference type="Pfam" id="PF00440">
    <property type="entry name" value="TetR_N"/>
    <property type="match status" value="1"/>
</dbReference>
<evidence type="ECO:0000259" key="3">
    <source>
        <dbReference type="PROSITE" id="PS50977"/>
    </source>
</evidence>
<feature type="DNA-binding region" description="H-T-H motif" evidence="2">
    <location>
        <begin position="39"/>
        <end position="58"/>
    </location>
</feature>
<dbReference type="EMBL" id="CP136137">
    <property type="protein sequence ID" value="WYY07172.1"/>
    <property type="molecule type" value="Genomic_DNA"/>
</dbReference>
<name>A0ABZ2U0R9_9ACTN</name>
<dbReference type="InterPro" id="IPR050109">
    <property type="entry name" value="HTH-type_TetR-like_transc_reg"/>
</dbReference>
<dbReference type="PRINTS" id="PR00455">
    <property type="entry name" value="HTHTETR"/>
</dbReference>
<dbReference type="InterPro" id="IPR041490">
    <property type="entry name" value="KstR2_TetR_C"/>
</dbReference>
<reference evidence="4 5" key="1">
    <citation type="journal article" date="2023" name="Virus Evol.">
        <title>Computational host range prediction-The good, the bad, and the ugly.</title>
        <authorList>
            <person name="Howell A.A."/>
            <person name="Versoza C.J."/>
            <person name="Pfeifer S.P."/>
        </authorList>
    </citation>
    <scope>NUCLEOTIDE SEQUENCE [LARGE SCALE GENOMIC DNA]</scope>
    <source>
        <strain evidence="4 5">1610/1b</strain>
    </source>
</reference>
<dbReference type="InterPro" id="IPR001647">
    <property type="entry name" value="HTH_TetR"/>
</dbReference>
<accession>A0ABZ2U0R9</accession>
<dbReference type="PANTHER" id="PTHR30055">
    <property type="entry name" value="HTH-TYPE TRANSCRIPTIONAL REGULATOR RUTR"/>
    <property type="match status" value="1"/>
</dbReference>
<organism evidence="4 5">
    <name type="scientific">Gordonia hydrophobica</name>
    <dbReference type="NCBI Taxonomy" id="40516"/>
    <lineage>
        <taxon>Bacteria</taxon>
        <taxon>Bacillati</taxon>
        <taxon>Actinomycetota</taxon>
        <taxon>Actinomycetes</taxon>
        <taxon>Mycobacteriales</taxon>
        <taxon>Gordoniaceae</taxon>
        <taxon>Gordonia</taxon>
    </lineage>
</organism>